<reference evidence="1" key="1">
    <citation type="submission" date="2017-04" db="EMBL/GenBank/DDBJ databases">
        <authorList>
            <person name="Varghese N."/>
            <person name="Submissions S."/>
        </authorList>
    </citation>
    <scope>NUCLEOTIDE SEQUENCE</scope>
    <source>
        <strain evidence="1">WTE2008</strain>
    </source>
</reference>
<organism evidence="1 2">
    <name type="scientific">Aristaeella lactis</name>
    <dbReference type="NCBI Taxonomy" id="3046383"/>
    <lineage>
        <taxon>Bacteria</taxon>
        <taxon>Bacillati</taxon>
        <taxon>Bacillota</taxon>
        <taxon>Clostridia</taxon>
        <taxon>Eubacteriales</taxon>
        <taxon>Aristaeellaceae</taxon>
        <taxon>Aristaeella</taxon>
    </lineage>
</organism>
<gene>
    <name evidence="1" type="ORF">SAMN06297397_2509</name>
</gene>
<dbReference type="Proteomes" id="UP000192328">
    <property type="component" value="Unassembled WGS sequence"/>
</dbReference>
<keyword evidence="2" id="KW-1185">Reference proteome</keyword>
<protein>
    <submittedName>
        <fullName evidence="1">Uncharacterized protein</fullName>
    </submittedName>
</protein>
<comment type="caution">
    <text evidence="1">The sequence shown here is derived from an EMBL/GenBank/DDBJ whole genome shotgun (WGS) entry which is preliminary data.</text>
</comment>
<sequence>MEIFAVIVGIGIGYYLYRKNRQNRIEDNYEEDRYEPSDSGYVTRNTSYDAPRPVASDDELREINEAIHAGERALDSLNEAKKQLNSARNWGIYDMLGGGMISSFIKHSKIDNANEWMSLANRDLRNFARELRDVDDEDLQIDTGSLVSMLDIFCDNFFSDLMVQDKINNARARIDNLSDRVYEAVEALKRRAMA</sequence>
<dbReference type="EMBL" id="FWXZ01000006">
    <property type="protein sequence ID" value="SMC79115.1"/>
    <property type="molecule type" value="Genomic_DNA"/>
</dbReference>
<evidence type="ECO:0000313" key="1">
    <source>
        <dbReference type="EMBL" id="SMC79115.1"/>
    </source>
</evidence>
<evidence type="ECO:0000313" key="2">
    <source>
        <dbReference type="Proteomes" id="UP000192328"/>
    </source>
</evidence>
<name>A0AC61PNS7_9FIRM</name>
<accession>A0AC61PNS7</accession>
<proteinExistence type="predicted"/>